<dbReference type="GO" id="GO:0006629">
    <property type="term" value="P:lipid metabolic process"/>
    <property type="evidence" value="ECO:0007669"/>
    <property type="project" value="InterPro"/>
</dbReference>
<dbReference type="AlphaFoldDB" id="A0A195DA32"/>
<reference evidence="2 3" key="1">
    <citation type="submission" date="2015-09" db="EMBL/GenBank/DDBJ databases">
        <title>Trachymyrmex cornetzi WGS genome.</title>
        <authorList>
            <person name="Nygaard S."/>
            <person name="Hu H."/>
            <person name="Boomsma J."/>
            <person name="Zhang G."/>
        </authorList>
    </citation>
    <scope>NUCLEOTIDE SEQUENCE [LARGE SCALE GENOMIC DNA]</scope>
    <source>
        <strain evidence="2">Tcor2-1</strain>
        <tissue evidence="2">Whole body</tissue>
    </source>
</reference>
<sequence length="408" mass="46224">MRLAALLSVIIVLSLTMQLVRPWHAKTKQISPVILVPGDGGSQVEARINKSSVVHYICAKISDDYFNLWLNMELLVPVVIDCFIDNLKLNYDNVTRTTSNQPGVDIRIPGWGNPFVVEYIDPSRASPGSYFKDIGNMLVNDLGYIRNLSIRGAPYDFRKGPSENEEFFTKLKTLVEETYIMNNNTPVTLLVHSMGGPMTLIMLQRQSQKWKDKYINAFITLSAVWAGSVKAIKVFAIGDDLGAYFLRESVLRDEQITSPSLGWLLPSKLLWKDTEILVQSNQKNYTLSNLQQYFIDIDVPNAWEFRKDNEKYQLDFTTPGVEVHCLYGNKVDTVEKLYYKPGTSINGYPKLIVGDGDGTVNIRSLEACTLWHKSQVQKIYNQSFPGVDHTEILRNPDVLAYIKAVLKV</sequence>
<dbReference type="KEGG" id="tcz:108769538"/>
<feature type="signal peptide" evidence="1">
    <location>
        <begin position="1"/>
        <end position="25"/>
    </location>
</feature>
<evidence type="ECO:0000313" key="2">
    <source>
        <dbReference type="EMBL" id="KYN09722.1"/>
    </source>
</evidence>
<dbReference type="OrthoDB" id="190846at2759"/>
<evidence type="ECO:0000256" key="1">
    <source>
        <dbReference type="SAM" id="SignalP"/>
    </source>
</evidence>
<protein>
    <submittedName>
        <fullName evidence="2">Group XV phospholipase A2</fullName>
    </submittedName>
</protein>
<dbReference type="Gene3D" id="3.40.50.1820">
    <property type="entry name" value="alpha/beta hydrolase"/>
    <property type="match status" value="2"/>
</dbReference>
<dbReference type="InterPro" id="IPR003386">
    <property type="entry name" value="LACT/PDAT_acylTrfase"/>
</dbReference>
<dbReference type="Pfam" id="PF02450">
    <property type="entry name" value="LCAT"/>
    <property type="match status" value="2"/>
</dbReference>
<evidence type="ECO:0000313" key="3">
    <source>
        <dbReference type="Proteomes" id="UP000078492"/>
    </source>
</evidence>
<name>A0A195DA32_9HYME</name>
<feature type="chain" id="PRO_5008270361" evidence="1">
    <location>
        <begin position="26"/>
        <end position="408"/>
    </location>
</feature>
<dbReference type="EMBL" id="KQ981082">
    <property type="protein sequence ID" value="KYN09722.1"/>
    <property type="molecule type" value="Genomic_DNA"/>
</dbReference>
<dbReference type="SUPFAM" id="SSF53474">
    <property type="entry name" value="alpha/beta-Hydrolases"/>
    <property type="match status" value="1"/>
</dbReference>
<dbReference type="Proteomes" id="UP000078492">
    <property type="component" value="Unassembled WGS sequence"/>
</dbReference>
<proteinExistence type="predicted"/>
<dbReference type="InterPro" id="IPR029058">
    <property type="entry name" value="AB_hydrolase_fold"/>
</dbReference>
<dbReference type="GO" id="GO:0008374">
    <property type="term" value="F:O-acyltransferase activity"/>
    <property type="evidence" value="ECO:0007669"/>
    <property type="project" value="InterPro"/>
</dbReference>
<dbReference type="PANTHER" id="PTHR11440">
    <property type="entry name" value="LECITHIN-CHOLESTEROL ACYLTRANSFERASE-RELATED"/>
    <property type="match status" value="1"/>
</dbReference>
<keyword evidence="1" id="KW-0732">Signal</keyword>
<accession>A0A195DA32</accession>
<gene>
    <name evidence="2" type="ORF">ALC57_18243</name>
</gene>
<organism evidence="2 3">
    <name type="scientific">Trachymyrmex cornetzi</name>
    <dbReference type="NCBI Taxonomy" id="471704"/>
    <lineage>
        <taxon>Eukaryota</taxon>
        <taxon>Metazoa</taxon>
        <taxon>Ecdysozoa</taxon>
        <taxon>Arthropoda</taxon>
        <taxon>Hexapoda</taxon>
        <taxon>Insecta</taxon>
        <taxon>Pterygota</taxon>
        <taxon>Neoptera</taxon>
        <taxon>Endopterygota</taxon>
        <taxon>Hymenoptera</taxon>
        <taxon>Apocrita</taxon>
        <taxon>Aculeata</taxon>
        <taxon>Formicoidea</taxon>
        <taxon>Formicidae</taxon>
        <taxon>Myrmicinae</taxon>
        <taxon>Trachymyrmex</taxon>
    </lineage>
</organism>
<dbReference type="STRING" id="471704.A0A195DA32"/>
<keyword evidence="3" id="KW-1185">Reference proteome</keyword>